<keyword evidence="4 7" id="KW-1133">Transmembrane helix</keyword>
<dbReference type="EMBL" id="AEQP01000024">
    <property type="protein sequence ID" value="EFV93703.1"/>
    <property type="molecule type" value="Genomic_DNA"/>
</dbReference>
<dbReference type="PANTHER" id="PTHR30250:SF11">
    <property type="entry name" value="O-ANTIGEN TRANSPORTER-RELATED"/>
    <property type="match status" value="1"/>
</dbReference>
<feature type="transmembrane region" description="Helical" evidence="7">
    <location>
        <begin position="99"/>
        <end position="119"/>
    </location>
</feature>
<feature type="transmembrane region" description="Helical" evidence="7">
    <location>
        <begin position="473"/>
        <end position="492"/>
    </location>
</feature>
<dbReference type="PANTHER" id="PTHR30250">
    <property type="entry name" value="PST FAMILY PREDICTED COLANIC ACID TRANSPORTER"/>
    <property type="match status" value="1"/>
</dbReference>
<keyword evidence="9" id="KW-1185">Reference proteome</keyword>
<feature type="transmembrane region" description="Helical" evidence="7">
    <location>
        <begin position="23"/>
        <end position="44"/>
    </location>
</feature>
<evidence type="ECO:0000256" key="7">
    <source>
        <dbReference type="SAM" id="Phobius"/>
    </source>
</evidence>
<keyword evidence="5 7" id="KW-0472">Membrane</keyword>
<feature type="transmembrane region" description="Helical" evidence="7">
    <location>
        <begin position="164"/>
        <end position="184"/>
    </location>
</feature>
<organism evidence="8 9">
    <name type="scientific">Lautropia mirabilis ATCC 51599</name>
    <dbReference type="NCBI Taxonomy" id="887898"/>
    <lineage>
        <taxon>Bacteria</taxon>
        <taxon>Pseudomonadati</taxon>
        <taxon>Pseudomonadota</taxon>
        <taxon>Betaproteobacteria</taxon>
        <taxon>Burkholderiales</taxon>
        <taxon>Burkholderiaceae</taxon>
        <taxon>Lautropia</taxon>
    </lineage>
</organism>
<comment type="caution">
    <text evidence="8">The sequence shown here is derived from an EMBL/GenBank/DDBJ whole genome shotgun (WGS) entry which is preliminary data.</text>
</comment>
<evidence type="ECO:0000256" key="4">
    <source>
        <dbReference type="ARBA" id="ARBA00022989"/>
    </source>
</evidence>
<name>E7S147_9BURK</name>
<dbReference type="AlphaFoldDB" id="E7S147"/>
<feature type="transmembrane region" description="Helical" evidence="7">
    <location>
        <begin position="50"/>
        <end position="78"/>
    </location>
</feature>
<sequence>MSEHADHNPYSARRIAAGMKHFLMGKALTSVAGVGALLLTVRHLPVEEFAAYSVLLGLTEVLLTLTSVGTGQILTRFVPEIFNLRYAWALRRLIGYSMGLRLLLILLTVIVLMIFPLWLADWVSLERWVVPLQLYMLVVLFRTTSNSEFQILEAMLEQKRGQTAFAAVTVGKFIGVVGLVWAQQMTLTNLILVEIVNEAIGALVMTWGVYKASRNRPGDNTDVPLQREWLNNNMRRMIDFGIKGYTQGLIILPYGGMVNRLVAGNQFTAIQVALFGFAQSIFDQLQRYLPAQLFNGMIRPVMAARYSANGSYQEAETVANAALTVNLVLIGLAATFFAAGGGDLYLWLSKGKYGSDANLLILMMCLVMALESWRHSLENLSHTVERYGFLVFSNLFLGLSLLLGVALAPQFGIVALPAANCVGLVLANIMVAYWLRRTGFPYQVNLEHILACTFASCIGLIAATLLYHVFPQWWWRVVLASLVYLVVLGLVLRPRQEEVRIFQAVLKRKRGGGQPEATPPADGGAAPTV</sequence>
<evidence type="ECO:0000256" key="2">
    <source>
        <dbReference type="ARBA" id="ARBA00022475"/>
    </source>
</evidence>
<evidence type="ECO:0000256" key="1">
    <source>
        <dbReference type="ARBA" id="ARBA00004651"/>
    </source>
</evidence>
<keyword evidence="3 7" id="KW-0812">Transmembrane</keyword>
<reference evidence="8 9" key="1">
    <citation type="submission" date="2010-12" db="EMBL/GenBank/DDBJ databases">
        <authorList>
            <person name="Muzny D."/>
            <person name="Qin X."/>
            <person name="Deng J."/>
            <person name="Jiang H."/>
            <person name="Liu Y."/>
            <person name="Qu J."/>
            <person name="Song X.-Z."/>
            <person name="Zhang L."/>
            <person name="Thornton R."/>
            <person name="Coyle M."/>
            <person name="Francisco L."/>
            <person name="Jackson L."/>
            <person name="Javaid M."/>
            <person name="Korchina V."/>
            <person name="Kovar C."/>
            <person name="Mata R."/>
            <person name="Mathew T."/>
            <person name="Ngo R."/>
            <person name="Nguyen L."/>
            <person name="Nguyen N."/>
            <person name="Okwuonu G."/>
            <person name="Ongeri F."/>
            <person name="Pham C."/>
            <person name="Simmons D."/>
            <person name="Wilczek-Boney K."/>
            <person name="Hale W."/>
            <person name="Jakkamsetti A."/>
            <person name="Pham P."/>
            <person name="Ruth R."/>
            <person name="San Lucas F."/>
            <person name="Warren J."/>
            <person name="Zhang J."/>
            <person name="Zhao Z."/>
            <person name="Zhou C."/>
            <person name="Zhu D."/>
            <person name="Lee S."/>
            <person name="Bess C."/>
            <person name="Blankenburg K."/>
            <person name="Forbes L."/>
            <person name="Fu Q."/>
            <person name="Gubbala S."/>
            <person name="Hirani K."/>
            <person name="Jayaseelan J.C."/>
            <person name="Lara F."/>
            <person name="Munidasa M."/>
            <person name="Palculict T."/>
            <person name="Patil S."/>
            <person name="Pu L.-L."/>
            <person name="Saada N."/>
            <person name="Tang L."/>
            <person name="Weissenberger G."/>
            <person name="Zhu Y."/>
            <person name="Hemphill L."/>
            <person name="Shang Y."/>
            <person name="Youmans B."/>
            <person name="Ayvaz T."/>
            <person name="Ross M."/>
            <person name="Santibanez J."/>
            <person name="Aqrawi P."/>
            <person name="Gross S."/>
            <person name="Joshi V."/>
            <person name="Fowler G."/>
            <person name="Nazareth L."/>
            <person name="Reid J."/>
            <person name="Worley K."/>
            <person name="Petrosino J."/>
            <person name="Highlander S."/>
            <person name="Gibbs R."/>
        </authorList>
    </citation>
    <scope>NUCLEOTIDE SEQUENCE [LARGE SCALE GENOMIC DNA]</scope>
    <source>
        <strain evidence="8 9">ATCC 51599</strain>
    </source>
</reference>
<feature type="compositionally biased region" description="Low complexity" evidence="6">
    <location>
        <begin position="515"/>
        <end position="529"/>
    </location>
</feature>
<protein>
    <submittedName>
        <fullName evidence="8">Polysaccharide biosynthesis protein</fullName>
    </submittedName>
</protein>
<dbReference type="RefSeq" id="WP_005675077.1">
    <property type="nucleotide sequence ID" value="NZ_CP146288.1"/>
</dbReference>
<gene>
    <name evidence="8" type="ORF">HMPREF0551_2599</name>
</gene>
<comment type="subcellular location">
    <subcellularLocation>
        <location evidence="1">Cell membrane</location>
        <topology evidence="1">Multi-pass membrane protein</topology>
    </subcellularLocation>
</comment>
<evidence type="ECO:0000313" key="8">
    <source>
        <dbReference type="EMBL" id="EFV93703.1"/>
    </source>
</evidence>
<accession>E7S147</accession>
<evidence type="ECO:0000256" key="6">
    <source>
        <dbReference type="SAM" id="MobiDB-lite"/>
    </source>
</evidence>
<feature type="transmembrane region" description="Helical" evidence="7">
    <location>
        <begin position="447"/>
        <end position="467"/>
    </location>
</feature>
<feature type="transmembrane region" description="Helical" evidence="7">
    <location>
        <begin position="389"/>
        <end position="408"/>
    </location>
</feature>
<dbReference type="STRING" id="887898.HMPREF0551_2599"/>
<dbReference type="InterPro" id="IPR050833">
    <property type="entry name" value="Poly_Biosynth_Transport"/>
</dbReference>
<evidence type="ECO:0000256" key="3">
    <source>
        <dbReference type="ARBA" id="ARBA00022692"/>
    </source>
</evidence>
<dbReference type="Proteomes" id="UP000011021">
    <property type="component" value="Unassembled WGS sequence"/>
</dbReference>
<proteinExistence type="predicted"/>
<dbReference type="eggNOG" id="COG2244">
    <property type="taxonomic scope" value="Bacteria"/>
</dbReference>
<feature type="transmembrane region" description="Helical" evidence="7">
    <location>
        <begin position="359"/>
        <end position="377"/>
    </location>
</feature>
<keyword evidence="2" id="KW-1003">Cell membrane</keyword>
<evidence type="ECO:0000256" key="5">
    <source>
        <dbReference type="ARBA" id="ARBA00023136"/>
    </source>
</evidence>
<feature type="region of interest" description="Disordered" evidence="6">
    <location>
        <begin position="510"/>
        <end position="529"/>
    </location>
</feature>
<dbReference type="GO" id="GO:0005886">
    <property type="term" value="C:plasma membrane"/>
    <property type="evidence" value="ECO:0007669"/>
    <property type="project" value="UniProtKB-SubCell"/>
</dbReference>
<feature type="transmembrane region" description="Helical" evidence="7">
    <location>
        <begin position="318"/>
        <end position="339"/>
    </location>
</feature>
<evidence type="ECO:0000313" key="9">
    <source>
        <dbReference type="Proteomes" id="UP000011021"/>
    </source>
</evidence>
<feature type="transmembrane region" description="Helical" evidence="7">
    <location>
        <begin position="414"/>
        <end position="435"/>
    </location>
</feature>
<dbReference type="HOGENOM" id="CLU_514612_0_0_4"/>